<dbReference type="OrthoDB" id="264532at2759"/>
<comment type="caution">
    <text evidence="12">The sequence shown here is derived from an EMBL/GenBank/DDBJ whole genome shotgun (WGS) entry which is preliminary data.</text>
</comment>
<organism evidence="12 13">
    <name type="scientific">Holothuria leucospilota</name>
    <name type="common">Black long sea cucumber</name>
    <name type="synonym">Mertensiothuria leucospilota</name>
    <dbReference type="NCBI Taxonomy" id="206669"/>
    <lineage>
        <taxon>Eukaryota</taxon>
        <taxon>Metazoa</taxon>
        <taxon>Echinodermata</taxon>
        <taxon>Eleutherozoa</taxon>
        <taxon>Echinozoa</taxon>
        <taxon>Holothuroidea</taxon>
        <taxon>Aspidochirotacea</taxon>
        <taxon>Aspidochirotida</taxon>
        <taxon>Holothuriidae</taxon>
        <taxon>Holothuria</taxon>
    </lineage>
</organism>
<keyword evidence="9 11" id="KW-0472">Membrane</keyword>
<dbReference type="Proteomes" id="UP001152320">
    <property type="component" value="Chromosome 13"/>
</dbReference>
<dbReference type="CDD" id="cd07987">
    <property type="entry name" value="LPLAT_MGAT-like"/>
    <property type="match status" value="1"/>
</dbReference>
<dbReference type="PANTHER" id="PTHR12317">
    <property type="entry name" value="DIACYLGLYCEROL O-ACYLTRANSFERASE"/>
    <property type="match status" value="1"/>
</dbReference>
<evidence type="ECO:0000256" key="11">
    <source>
        <dbReference type="RuleBase" id="RU367023"/>
    </source>
</evidence>
<keyword evidence="13" id="KW-1185">Reference proteome</keyword>
<keyword evidence="6 11" id="KW-0256">Endoplasmic reticulum</keyword>
<keyword evidence="5 11" id="KW-0812">Transmembrane</keyword>
<evidence type="ECO:0000256" key="7">
    <source>
        <dbReference type="ARBA" id="ARBA00022989"/>
    </source>
</evidence>
<comment type="similarity">
    <text evidence="2 11">Belongs to the diacylglycerol acyltransferase family.</text>
</comment>
<keyword evidence="8" id="KW-0443">Lipid metabolism</keyword>
<evidence type="ECO:0000256" key="9">
    <source>
        <dbReference type="ARBA" id="ARBA00023136"/>
    </source>
</evidence>
<dbReference type="GO" id="GO:0005789">
    <property type="term" value="C:endoplasmic reticulum membrane"/>
    <property type="evidence" value="ECO:0007669"/>
    <property type="project" value="UniProtKB-SubCell"/>
</dbReference>
<evidence type="ECO:0000256" key="6">
    <source>
        <dbReference type="ARBA" id="ARBA00022824"/>
    </source>
</evidence>
<dbReference type="InterPro" id="IPR007130">
    <property type="entry name" value="DAGAT"/>
</dbReference>
<dbReference type="PANTHER" id="PTHR12317:SF79">
    <property type="entry name" value="ACYLTRANSFERASE"/>
    <property type="match status" value="1"/>
</dbReference>
<dbReference type="EMBL" id="JAIZAY010000013">
    <property type="protein sequence ID" value="KAJ8031259.1"/>
    <property type="molecule type" value="Genomic_DNA"/>
</dbReference>
<reference evidence="12" key="1">
    <citation type="submission" date="2021-10" db="EMBL/GenBank/DDBJ databases">
        <title>Tropical sea cucumber genome reveals ecological adaptation and Cuvierian tubules defense mechanism.</title>
        <authorList>
            <person name="Chen T."/>
        </authorList>
    </citation>
    <scope>NUCLEOTIDE SEQUENCE</scope>
    <source>
        <strain evidence="12">Nanhai2018</strain>
        <tissue evidence="12">Muscle</tissue>
    </source>
</reference>
<keyword evidence="7 11" id="KW-1133">Transmembrane helix</keyword>
<evidence type="ECO:0000256" key="5">
    <source>
        <dbReference type="ARBA" id="ARBA00022692"/>
    </source>
</evidence>
<evidence type="ECO:0000313" key="12">
    <source>
        <dbReference type="EMBL" id="KAJ8031259.1"/>
    </source>
</evidence>
<feature type="transmembrane region" description="Helical" evidence="11">
    <location>
        <begin position="27"/>
        <end position="48"/>
    </location>
</feature>
<sequence length="341" mass="38718">MSSKSKSLLGIQWVPFSIPFHRRVETVAMFHFWYVFLLGAITSMVLIWYVFVKGYYVVLLFFVVYVYLDRKTPEQGGRRFQPFREWSAFKYCAEYFPMKLHKTVDLDPSMSYLGGFHPHGIMATGVFVQFGTEGTGFSRLFPEIIPHVLTLGGWFNFPLVRDYIMMAGVCSVSRASIDYILSQPGHMALVVVGGAKESLLARPGSHKLYLLKRKGFIKRAITAGACLLPIYSFGETDMYKQVDNPDGSWLKAFQDVATKYIGFAPPLFYGRGFFNYNFGLLPNRVPVNTVVGRPIPVIKNANPTQDYIDSVHKKYVDGLLSLFEENKSKFGIDESVHLTLL</sequence>
<evidence type="ECO:0000313" key="13">
    <source>
        <dbReference type="Proteomes" id="UP001152320"/>
    </source>
</evidence>
<dbReference type="EC" id="2.3.1.-" evidence="11"/>
<accession>A0A9Q1H2P3</accession>
<evidence type="ECO:0000256" key="3">
    <source>
        <dbReference type="ARBA" id="ARBA00022516"/>
    </source>
</evidence>
<name>A0A9Q1H2P3_HOLLE</name>
<comment type="caution">
    <text evidence="11">Lacks conserved residue(s) required for the propagation of feature annotation.</text>
</comment>
<keyword evidence="3" id="KW-0444">Lipid biosynthesis</keyword>
<comment type="subcellular location">
    <subcellularLocation>
        <location evidence="1 11">Endoplasmic reticulum membrane</location>
        <topology evidence="1 11">Multi-pass membrane protein</topology>
    </subcellularLocation>
</comment>
<keyword evidence="4 11" id="KW-0808">Transferase</keyword>
<dbReference type="GO" id="GO:0004144">
    <property type="term" value="F:diacylglycerol O-acyltransferase activity"/>
    <property type="evidence" value="ECO:0007669"/>
    <property type="project" value="TreeGrafter"/>
</dbReference>
<protein>
    <recommendedName>
        <fullName evidence="11">Acyltransferase</fullName>
        <ecNumber evidence="11">2.3.1.-</ecNumber>
    </recommendedName>
</protein>
<dbReference type="Pfam" id="PF03982">
    <property type="entry name" value="DAGAT"/>
    <property type="match status" value="1"/>
</dbReference>
<dbReference type="GO" id="GO:0019432">
    <property type="term" value="P:triglyceride biosynthetic process"/>
    <property type="evidence" value="ECO:0007669"/>
    <property type="project" value="TreeGrafter"/>
</dbReference>
<proteinExistence type="inferred from homology"/>
<evidence type="ECO:0000256" key="1">
    <source>
        <dbReference type="ARBA" id="ARBA00004477"/>
    </source>
</evidence>
<evidence type="ECO:0000256" key="2">
    <source>
        <dbReference type="ARBA" id="ARBA00005420"/>
    </source>
</evidence>
<evidence type="ECO:0000256" key="4">
    <source>
        <dbReference type="ARBA" id="ARBA00022679"/>
    </source>
</evidence>
<keyword evidence="10" id="KW-0012">Acyltransferase</keyword>
<gene>
    <name evidence="12" type="ORF">HOLleu_27935</name>
</gene>
<dbReference type="AlphaFoldDB" id="A0A9Q1H2P3"/>
<evidence type="ECO:0000256" key="8">
    <source>
        <dbReference type="ARBA" id="ARBA00023098"/>
    </source>
</evidence>
<evidence type="ECO:0000256" key="10">
    <source>
        <dbReference type="ARBA" id="ARBA00023315"/>
    </source>
</evidence>